<evidence type="ECO:0000256" key="6">
    <source>
        <dbReference type="ARBA" id="ARBA00022695"/>
    </source>
</evidence>
<evidence type="ECO:0000256" key="1">
    <source>
        <dbReference type="ARBA" id="ARBA00004651"/>
    </source>
</evidence>
<evidence type="ECO:0000256" key="3">
    <source>
        <dbReference type="ARBA" id="ARBA00022516"/>
    </source>
</evidence>
<gene>
    <name evidence="12" type="ORF">LCMAC103_00390</name>
</gene>
<evidence type="ECO:0000256" key="10">
    <source>
        <dbReference type="ARBA" id="ARBA00023209"/>
    </source>
</evidence>
<reference evidence="12" key="1">
    <citation type="journal article" date="2019" name="MBio">
        <title>Virus Genomes from Deep Sea Sediments Expand the Ocean Megavirome and Support Independent Origins of Viral Gigantism.</title>
        <authorList>
            <person name="Backstrom D."/>
            <person name="Yutin N."/>
            <person name="Jorgensen S.L."/>
            <person name="Dharamshi J."/>
            <person name="Homa F."/>
            <person name="Zaremba-Niedwiedzka K."/>
            <person name="Spang A."/>
            <person name="Wolf Y.I."/>
            <person name="Koonin E.V."/>
            <person name="Ettema T.J."/>
        </authorList>
    </citation>
    <scope>NUCLEOTIDE SEQUENCE</scope>
</reference>
<accession>A0A481YUK7</accession>
<name>A0A481YUK7_9VIRU</name>
<sequence>MDGQVCASCHSLRKHVDLKNNMRRKMIAAGRAEDLRTQEMSELASRSIFAGLLAALWVCARDPVVYHVSNVIIHGLMIGECAVQLKSKEWSALCLLGVVAYKYAVTFQSLSRDTVLTYIAMCAISDIAQYVVGKNCGRKHLFLWISPSKTLEGYLGGLVSVLLVVPLFNLAVPDALWIFISAVAGDLCASAFKRTFQIKHFSPILAGHGGVLDRFDSYVGVVILS</sequence>
<keyword evidence="4 12" id="KW-0808">Transferase</keyword>
<dbReference type="PANTHER" id="PTHR46382">
    <property type="entry name" value="PHOSPHATIDATE CYTIDYLYLTRANSFERASE"/>
    <property type="match status" value="1"/>
</dbReference>
<dbReference type="EMBL" id="MK500335">
    <property type="protein sequence ID" value="QBK86710.1"/>
    <property type="molecule type" value="Genomic_DNA"/>
</dbReference>
<keyword evidence="10" id="KW-0594">Phospholipid biosynthesis</keyword>
<organism evidence="12">
    <name type="scientific">Marseillevirus LCMAC103</name>
    <dbReference type="NCBI Taxonomy" id="2506604"/>
    <lineage>
        <taxon>Viruses</taxon>
        <taxon>Varidnaviria</taxon>
        <taxon>Bamfordvirae</taxon>
        <taxon>Nucleocytoviricota</taxon>
        <taxon>Megaviricetes</taxon>
        <taxon>Pimascovirales</taxon>
        <taxon>Pimascovirales incertae sedis</taxon>
        <taxon>Marseilleviridae</taxon>
    </lineage>
</organism>
<dbReference type="Pfam" id="PF01148">
    <property type="entry name" value="CTP_transf_1"/>
    <property type="match status" value="1"/>
</dbReference>
<evidence type="ECO:0000313" key="12">
    <source>
        <dbReference type="EMBL" id="QBK86710.1"/>
    </source>
</evidence>
<evidence type="ECO:0000256" key="5">
    <source>
        <dbReference type="ARBA" id="ARBA00022692"/>
    </source>
</evidence>
<evidence type="ECO:0000256" key="11">
    <source>
        <dbReference type="ARBA" id="ARBA00023264"/>
    </source>
</evidence>
<protein>
    <submittedName>
        <fullName evidence="12">Cytidylyltransferase family protein</fullName>
    </submittedName>
</protein>
<evidence type="ECO:0000256" key="9">
    <source>
        <dbReference type="ARBA" id="ARBA00023136"/>
    </source>
</evidence>
<dbReference type="GO" id="GO:0005886">
    <property type="term" value="C:plasma membrane"/>
    <property type="evidence" value="ECO:0007669"/>
    <property type="project" value="UniProtKB-SubCell"/>
</dbReference>
<keyword evidence="11" id="KW-1208">Phospholipid metabolism</keyword>
<keyword evidence="8" id="KW-0443">Lipid metabolism</keyword>
<dbReference type="PANTHER" id="PTHR46382:SF1">
    <property type="entry name" value="PHOSPHATIDATE CYTIDYLYLTRANSFERASE"/>
    <property type="match status" value="1"/>
</dbReference>
<keyword evidence="3" id="KW-0444">Lipid biosynthesis</keyword>
<keyword evidence="9" id="KW-0472">Membrane</keyword>
<dbReference type="GO" id="GO:0016024">
    <property type="term" value="P:CDP-diacylglycerol biosynthetic process"/>
    <property type="evidence" value="ECO:0007669"/>
    <property type="project" value="TreeGrafter"/>
</dbReference>
<evidence type="ECO:0000256" key="8">
    <source>
        <dbReference type="ARBA" id="ARBA00023098"/>
    </source>
</evidence>
<evidence type="ECO:0000256" key="4">
    <source>
        <dbReference type="ARBA" id="ARBA00022679"/>
    </source>
</evidence>
<keyword evidence="6 12" id="KW-0548">Nucleotidyltransferase</keyword>
<evidence type="ECO:0000256" key="7">
    <source>
        <dbReference type="ARBA" id="ARBA00022989"/>
    </source>
</evidence>
<evidence type="ECO:0000256" key="2">
    <source>
        <dbReference type="ARBA" id="ARBA00022475"/>
    </source>
</evidence>
<dbReference type="GO" id="GO:0004605">
    <property type="term" value="F:phosphatidate cytidylyltransferase activity"/>
    <property type="evidence" value="ECO:0007669"/>
    <property type="project" value="TreeGrafter"/>
</dbReference>
<keyword evidence="5" id="KW-0812">Transmembrane</keyword>
<keyword evidence="2" id="KW-1003">Cell membrane</keyword>
<comment type="subcellular location">
    <subcellularLocation>
        <location evidence="1">Cell membrane</location>
        <topology evidence="1">Multi-pass membrane protein</topology>
    </subcellularLocation>
</comment>
<keyword evidence="7" id="KW-1133">Transmembrane helix</keyword>
<proteinExistence type="predicted"/>